<dbReference type="GO" id="GO:0016887">
    <property type="term" value="F:ATP hydrolysis activity"/>
    <property type="evidence" value="ECO:0007669"/>
    <property type="project" value="InterPro"/>
</dbReference>
<evidence type="ECO:0000256" key="1">
    <source>
        <dbReference type="SAM" id="SignalP"/>
    </source>
</evidence>
<dbReference type="InParanoid" id="D8SW25"/>
<feature type="signal peptide" evidence="1">
    <location>
        <begin position="1"/>
        <end position="21"/>
    </location>
</feature>
<organism evidence="4">
    <name type="scientific">Selaginella moellendorffii</name>
    <name type="common">Spikemoss</name>
    <dbReference type="NCBI Taxonomy" id="88036"/>
    <lineage>
        <taxon>Eukaryota</taxon>
        <taxon>Viridiplantae</taxon>
        <taxon>Streptophyta</taxon>
        <taxon>Embryophyta</taxon>
        <taxon>Tracheophyta</taxon>
        <taxon>Lycopodiopsida</taxon>
        <taxon>Selaginellales</taxon>
        <taxon>Selaginellaceae</taxon>
        <taxon>Selaginella</taxon>
    </lineage>
</organism>
<dbReference type="eggNOG" id="KOG0065">
    <property type="taxonomic scope" value="Eukaryota"/>
</dbReference>
<dbReference type="PANTHER" id="PTHR48040:SF35">
    <property type="entry name" value="ABC TRANSPORTER G FAMILY MEMBER 39-LIKE"/>
    <property type="match status" value="1"/>
</dbReference>
<dbReference type="InterPro" id="IPR003439">
    <property type="entry name" value="ABC_transporter-like_ATP-bd"/>
</dbReference>
<dbReference type="InterPro" id="IPR027417">
    <property type="entry name" value="P-loop_NTPase"/>
</dbReference>
<proteinExistence type="predicted"/>
<protein>
    <recommendedName>
        <fullName evidence="2">ABC transporter domain-containing protein</fullName>
    </recommendedName>
</protein>
<dbReference type="OMA" id="YICADIV"/>
<dbReference type="AlphaFoldDB" id="D8SW25"/>
<dbReference type="Pfam" id="PF00005">
    <property type="entry name" value="ABC_tran"/>
    <property type="match status" value="1"/>
</dbReference>
<dbReference type="Gramene" id="EFJ11419">
    <property type="protein sequence ID" value="EFJ11419"/>
    <property type="gene ID" value="SELMODRAFT_426337"/>
</dbReference>
<dbReference type="PANTHER" id="PTHR48040">
    <property type="entry name" value="PLEIOTROPIC DRUG RESISTANCE PROTEIN 1-LIKE ISOFORM X1"/>
    <property type="match status" value="1"/>
</dbReference>
<reference evidence="3 4" key="1">
    <citation type="journal article" date="2011" name="Science">
        <title>The Selaginella genome identifies genetic changes associated with the evolution of vascular plants.</title>
        <authorList>
            <person name="Banks J.A."/>
            <person name="Nishiyama T."/>
            <person name="Hasebe M."/>
            <person name="Bowman J.L."/>
            <person name="Gribskov M."/>
            <person name="dePamphilis C."/>
            <person name="Albert V.A."/>
            <person name="Aono N."/>
            <person name="Aoyama T."/>
            <person name="Ambrose B.A."/>
            <person name="Ashton N.W."/>
            <person name="Axtell M.J."/>
            <person name="Barker E."/>
            <person name="Barker M.S."/>
            <person name="Bennetzen J.L."/>
            <person name="Bonawitz N.D."/>
            <person name="Chapple C."/>
            <person name="Cheng C."/>
            <person name="Correa L.G."/>
            <person name="Dacre M."/>
            <person name="DeBarry J."/>
            <person name="Dreyer I."/>
            <person name="Elias M."/>
            <person name="Engstrom E.M."/>
            <person name="Estelle M."/>
            <person name="Feng L."/>
            <person name="Finet C."/>
            <person name="Floyd S.K."/>
            <person name="Frommer W.B."/>
            <person name="Fujita T."/>
            <person name="Gramzow L."/>
            <person name="Gutensohn M."/>
            <person name="Harholt J."/>
            <person name="Hattori M."/>
            <person name="Heyl A."/>
            <person name="Hirai T."/>
            <person name="Hiwatashi Y."/>
            <person name="Ishikawa M."/>
            <person name="Iwata M."/>
            <person name="Karol K.G."/>
            <person name="Koehler B."/>
            <person name="Kolukisaoglu U."/>
            <person name="Kubo M."/>
            <person name="Kurata T."/>
            <person name="Lalonde S."/>
            <person name="Li K."/>
            <person name="Li Y."/>
            <person name="Litt A."/>
            <person name="Lyons E."/>
            <person name="Manning G."/>
            <person name="Maruyama T."/>
            <person name="Michael T.P."/>
            <person name="Mikami K."/>
            <person name="Miyazaki S."/>
            <person name="Morinaga S."/>
            <person name="Murata T."/>
            <person name="Mueller-Roeber B."/>
            <person name="Nelson D.R."/>
            <person name="Obara M."/>
            <person name="Oguri Y."/>
            <person name="Olmstead R.G."/>
            <person name="Onodera N."/>
            <person name="Petersen B.L."/>
            <person name="Pils B."/>
            <person name="Prigge M."/>
            <person name="Rensing S.A."/>
            <person name="Riano-Pachon D.M."/>
            <person name="Roberts A.W."/>
            <person name="Sato Y."/>
            <person name="Scheller H.V."/>
            <person name="Schulz B."/>
            <person name="Schulz C."/>
            <person name="Shakirov E.V."/>
            <person name="Shibagaki N."/>
            <person name="Shinohara N."/>
            <person name="Shippen D.E."/>
            <person name="Soerensen I."/>
            <person name="Sotooka R."/>
            <person name="Sugimoto N."/>
            <person name="Sugita M."/>
            <person name="Sumikawa N."/>
            <person name="Tanurdzic M."/>
            <person name="Theissen G."/>
            <person name="Ulvskov P."/>
            <person name="Wakazuki S."/>
            <person name="Weng J.K."/>
            <person name="Willats W.W."/>
            <person name="Wipf D."/>
            <person name="Wolf P.G."/>
            <person name="Yang L."/>
            <person name="Zimmer A.D."/>
            <person name="Zhu Q."/>
            <person name="Mitros T."/>
            <person name="Hellsten U."/>
            <person name="Loque D."/>
            <person name="Otillar R."/>
            <person name="Salamov A."/>
            <person name="Schmutz J."/>
            <person name="Shapiro H."/>
            <person name="Lindquist E."/>
            <person name="Lucas S."/>
            <person name="Rokhsar D."/>
            <person name="Grigoriev I.V."/>
        </authorList>
    </citation>
    <scope>NUCLEOTIDE SEQUENCE [LARGE SCALE GENOMIC DNA]</scope>
</reference>
<sequence length="314" mass="35035">MQPCKPLLLLFVLIRLTVAAAHSLDVRSVLEASDGSTSIGFSVVHRDAPRSKLRDEKLALELDSESSPTHRDAAFKDVIQYVQARQARLDVEHKQRIVQTIIGIGEEDNELFLSKLRDRIDRALPTLWNTTLNWIEVLTHLPVSDVSQICMLQSILDMVRLVPTRKRSLTVLNNISGIIKPSRITLLLGPPGSGRTTFLLALSGKLRDDLKVTGSVTYNGHELHEFVPQRTASYTSQNDVHLGELTVRETFDFSSRCQEMLSELAKRERAAGIKPDPDIDAFMKASAIQGQRTSIVSNYVLKILGLNICRDCGE</sequence>
<dbReference type="Gene3D" id="3.40.50.300">
    <property type="entry name" value="P-loop containing nucleotide triphosphate hydrolases"/>
    <property type="match status" value="1"/>
</dbReference>
<accession>D8SW25</accession>
<feature type="domain" description="ABC transporter" evidence="2">
    <location>
        <begin position="172"/>
        <end position="268"/>
    </location>
</feature>
<dbReference type="Proteomes" id="UP000001514">
    <property type="component" value="Unassembled WGS sequence"/>
</dbReference>
<dbReference type="KEGG" id="smo:SELMODRAFT_426337"/>
<evidence type="ECO:0000313" key="4">
    <source>
        <dbReference type="Proteomes" id="UP000001514"/>
    </source>
</evidence>
<keyword evidence="4" id="KW-1185">Reference proteome</keyword>
<evidence type="ECO:0000313" key="3">
    <source>
        <dbReference type="EMBL" id="EFJ11419.1"/>
    </source>
</evidence>
<dbReference type="SUPFAM" id="SSF52540">
    <property type="entry name" value="P-loop containing nucleoside triphosphate hydrolases"/>
    <property type="match status" value="1"/>
</dbReference>
<gene>
    <name evidence="3" type="ORF">SELMODRAFT_426337</name>
</gene>
<dbReference type="GO" id="GO:0005524">
    <property type="term" value="F:ATP binding"/>
    <property type="evidence" value="ECO:0007669"/>
    <property type="project" value="InterPro"/>
</dbReference>
<feature type="chain" id="PRO_5003123082" description="ABC transporter domain-containing protein" evidence="1">
    <location>
        <begin position="22"/>
        <end position="314"/>
    </location>
</feature>
<name>D8SW25_SELML</name>
<evidence type="ECO:0000259" key="2">
    <source>
        <dbReference type="Pfam" id="PF00005"/>
    </source>
</evidence>
<dbReference type="HOGENOM" id="CLU_886810_0_0_1"/>
<keyword evidence="1" id="KW-0732">Signal</keyword>
<dbReference type="EMBL" id="GL377647">
    <property type="protein sequence ID" value="EFJ11419.1"/>
    <property type="molecule type" value="Genomic_DNA"/>
</dbReference>